<protein>
    <submittedName>
        <fullName evidence="1">Uncharacterized protein</fullName>
    </submittedName>
</protein>
<dbReference type="Proteomes" id="UP000295793">
    <property type="component" value="Unassembled WGS sequence"/>
</dbReference>
<name>A0A4R3HX76_9GAMM</name>
<sequence length="443" mass="50140">MRLVYSGDWSSEGQIDFDGQAISVYAEASIPVTEASINDGKVLFKGAPPQFESLSTAAKHAFFWLSRLNKRHNVFLDKTTPNTTHLYANLDKQSVSPFRAAGDPRFPPNFRIFRNGIFSSRALIGEGKDCFSYYDLNWEEQWSFIGARNKPLMHLFDWVVEVQDNLIMNWTMERKSQQTSNGELRCLSTSGGSLIWSQVFPHQVDSIQKENEETVLVLSSSKLYRLNAKTGNIIAELNTGFANLVKSHYLFLADEFCFVVNTKERIALIVQLDNFCIVDTLDLAAHKLAFGNHSEPLKIGRNVHFRFNASGFQELIAEINLDTLDLTFEEEHQPSLQVTIPNEGYSPITIATDSEYIGDLLRYVEFTALELAEREGNEGRGLAHNKHFNGVISITGKDIDSDGFNLDDCFRRLKNAVEKECGEWGMRCGRGKNPITVEYQFES</sequence>
<evidence type="ECO:0000313" key="2">
    <source>
        <dbReference type="Proteomes" id="UP000295793"/>
    </source>
</evidence>
<accession>A0A4R3HX76</accession>
<keyword evidence="2" id="KW-1185">Reference proteome</keyword>
<proteinExistence type="predicted"/>
<comment type="caution">
    <text evidence="1">The sequence shown here is derived from an EMBL/GenBank/DDBJ whole genome shotgun (WGS) entry which is preliminary data.</text>
</comment>
<evidence type="ECO:0000313" key="1">
    <source>
        <dbReference type="EMBL" id="TCS36775.1"/>
    </source>
</evidence>
<organism evidence="1 2">
    <name type="scientific">Reinekea marinisedimentorum</name>
    <dbReference type="NCBI Taxonomy" id="230495"/>
    <lineage>
        <taxon>Bacteria</taxon>
        <taxon>Pseudomonadati</taxon>
        <taxon>Pseudomonadota</taxon>
        <taxon>Gammaproteobacteria</taxon>
        <taxon>Oceanospirillales</taxon>
        <taxon>Saccharospirillaceae</taxon>
        <taxon>Reinekea</taxon>
    </lineage>
</organism>
<reference evidence="1 2" key="1">
    <citation type="submission" date="2019-03" db="EMBL/GenBank/DDBJ databases">
        <title>Genomic Encyclopedia of Archaeal and Bacterial Type Strains, Phase II (KMG-II): from individual species to whole genera.</title>
        <authorList>
            <person name="Goeker M."/>
        </authorList>
    </citation>
    <scope>NUCLEOTIDE SEQUENCE [LARGE SCALE GENOMIC DNA]</scope>
    <source>
        <strain evidence="1 2">DSM 15388</strain>
    </source>
</reference>
<dbReference type="AlphaFoldDB" id="A0A4R3HX76"/>
<gene>
    <name evidence="1" type="ORF">BCF53_12249</name>
</gene>
<dbReference type="EMBL" id="SLZR01000022">
    <property type="protein sequence ID" value="TCS36775.1"/>
    <property type="molecule type" value="Genomic_DNA"/>
</dbReference>